<dbReference type="GO" id="GO:0010073">
    <property type="term" value="P:meristem maintenance"/>
    <property type="evidence" value="ECO:0007669"/>
    <property type="project" value="InterPro"/>
</dbReference>
<sequence>ILIRGSHAQWSKLDPPLISALVERWTLETHTLHFPCGECTITFEDVSLQLSLPIDGEVVMGPVTSFGWSATCKQLLGKVPNKFRGSRIEMGWLDGNFKNIKAFVSDVGKEKFSRAFILRYDYLPTHESFLTPELATSSNYMDLFRYNDKLYLLLATERSSQCHRR</sequence>
<feature type="non-terminal residue" evidence="2">
    <location>
        <position position="165"/>
    </location>
</feature>
<dbReference type="EMBL" id="JABFAD010000008">
    <property type="protein sequence ID" value="MBA0805401.1"/>
    <property type="molecule type" value="Genomic_DNA"/>
</dbReference>
<feature type="non-terminal residue" evidence="2">
    <location>
        <position position="1"/>
    </location>
</feature>
<reference evidence="2 3" key="1">
    <citation type="journal article" date="2019" name="Genome Biol. Evol.">
        <title>Insights into the evolution of the New World diploid cottons (Gossypium, subgenus Houzingenia) based on genome sequencing.</title>
        <authorList>
            <person name="Grover C.E."/>
            <person name="Arick M.A. 2nd"/>
            <person name="Thrash A."/>
            <person name="Conover J.L."/>
            <person name="Sanders W.S."/>
            <person name="Peterson D.G."/>
            <person name="Frelichowski J.E."/>
            <person name="Scheffler J.A."/>
            <person name="Scheffler B.E."/>
            <person name="Wendel J.F."/>
        </authorList>
    </citation>
    <scope>NUCLEOTIDE SEQUENCE [LARGE SCALE GENOMIC DNA]</scope>
    <source>
        <strain evidence="2">0</strain>
        <tissue evidence="2">Leaf</tissue>
    </source>
</reference>
<name>A0A7J9H6B6_9ROSI</name>
<proteinExistence type="predicted"/>
<evidence type="ECO:0000313" key="2">
    <source>
        <dbReference type="EMBL" id="MBA0805401.1"/>
    </source>
</evidence>
<dbReference type="OrthoDB" id="960611at2759"/>
<dbReference type="InterPro" id="IPR044824">
    <property type="entry name" value="MAIN-like"/>
</dbReference>
<evidence type="ECO:0000259" key="1">
    <source>
        <dbReference type="Pfam" id="PF10536"/>
    </source>
</evidence>
<keyword evidence="3" id="KW-1185">Reference proteome</keyword>
<dbReference type="InterPro" id="IPR019557">
    <property type="entry name" value="AminoTfrase-like_pln_mobile"/>
</dbReference>
<evidence type="ECO:0000313" key="3">
    <source>
        <dbReference type="Proteomes" id="UP000593560"/>
    </source>
</evidence>
<dbReference type="PANTHER" id="PTHR46033">
    <property type="entry name" value="PROTEIN MAIN-LIKE 2"/>
    <property type="match status" value="1"/>
</dbReference>
<accession>A0A7J9H6B6</accession>
<dbReference type="Proteomes" id="UP000593560">
    <property type="component" value="Unassembled WGS sequence"/>
</dbReference>
<dbReference type="PANTHER" id="PTHR46033:SF8">
    <property type="entry name" value="PROTEIN MAINTENANCE OF MERISTEMS-LIKE"/>
    <property type="match status" value="1"/>
</dbReference>
<dbReference type="AlphaFoldDB" id="A0A7J9H6B6"/>
<feature type="domain" description="Aminotransferase-like plant mobile" evidence="1">
    <location>
        <begin position="11"/>
        <end position="117"/>
    </location>
</feature>
<protein>
    <recommendedName>
        <fullName evidence="1">Aminotransferase-like plant mobile domain-containing protein</fullName>
    </recommendedName>
</protein>
<comment type="caution">
    <text evidence="2">The sequence shown here is derived from an EMBL/GenBank/DDBJ whole genome shotgun (WGS) entry which is preliminary data.</text>
</comment>
<gene>
    <name evidence="2" type="ORF">Gohar_004919</name>
</gene>
<organism evidence="2 3">
    <name type="scientific">Gossypium harknessii</name>
    <dbReference type="NCBI Taxonomy" id="34285"/>
    <lineage>
        <taxon>Eukaryota</taxon>
        <taxon>Viridiplantae</taxon>
        <taxon>Streptophyta</taxon>
        <taxon>Embryophyta</taxon>
        <taxon>Tracheophyta</taxon>
        <taxon>Spermatophyta</taxon>
        <taxon>Magnoliopsida</taxon>
        <taxon>eudicotyledons</taxon>
        <taxon>Gunneridae</taxon>
        <taxon>Pentapetalae</taxon>
        <taxon>rosids</taxon>
        <taxon>malvids</taxon>
        <taxon>Malvales</taxon>
        <taxon>Malvaceae</taxon>
        <taxon>Malvoideae</taxon>
        <taxon>Gossypium</taxon>
    </lineage>
</organism>
<dbReference type="Pfam" id="PF10536">
    <property type="entry name" value="PMD"/>
    <property type="match status" value="1"/>
</dbReference>